<name>A0A9N8DFS0_9STRA</name>
<keyword evidence="2" id="KW-0732">Signal</keyword>
<proteinExistence type="predicted"/>
<feature type="region of interest" description="Disordered" evidence="1">
    <location>
        <begin position="304"/>
        <end position="347"/>
    </location>
</feature>
<feature type="region of interest" description="Disordered" evidence="1">
    <location>
        <begin position="361"/>
        <end position="433"/>
    </location>
</feature>
<accession>A0A9N8DFS0</accession>
<evidence type="ECO:0000313" key="4">
    <source>
        <dbReference type="Proteomes" id="UP001153069"/>
    </source>
</evidence>
<sequence>MPRLLRVLLLTLSWQYLVHAQTSNIPYYSGEPNFLFIGNSYTAQNSLPNTFQSVVQDGIPEWTDTIQVTSYNPGGQKLYGHLDQAETEGSPLRGYLITRPLAWKWVTLQDQSQLPGFFEWDWEGTEFYRSFTAAQALDDYVEATGAQTMFYMTWGRHGGDKSNPDYYPDFLTMQGKLTEGYMRYVAASSTPERPTYAAPVGLVFQTIYNDHVAEGITPEERNPDTLFSSLYTGDGSHPSPRGTYVAALTIYSSMTGLDPNLIMWWPSSLDEETAKTLQDAVGRTVLETFESGFITFPWTTSWTGSTASSQPAPTTPSPTGAPSTTPSTRPSTIPSAIPSVVPSTSPSVIPSAIPSVIPSMSPSISPSSFPTGIAPSTPRPSVSTPSPTTPQPTPLPTMDPTAAATTPAPSAGITAAATTPNPTVLTTPNPTGVSSLTRGALTIEIQYDQYPQDIAWTVLNQDTKVAEYFQRYGDVTTPFSNQSITFDNLDPNVTAYLFKISDQARDGFCCVHGDGYVRIIDNNSIGRSSAVLYSLDIYMGAYYEVDISINGSNFGQAKVIGKARDYEPSTWPDLENEIWAPAVDNTNQWPGDLPNTTWSLVVNIALNSSNSGNSPQDWGAWELYKKSRNDTILSDGNDDNDWELLGTWNSSTAGSSGTLNSTDFSGLQRGLYRFRVTDGSSMASNVGWVTLTGPIARTQDFGLVWGNNGDLYQGEGQIEVMVNLDKNGYFAQVQWEKNEWHRTYAPSMAPSAAPSSVVAQTARISSTPATPRPTHAGPIQTADYVPISSTEPREFIGGTPSPTSSSSRAQSVFLALLGFASGCLVLV</sequence>
<comment type="caution">
    <text evidence="3">The sequence shown here is derived from an EMBL/GenBank/DDBJ whole genome shotgun (WGS) entry which is preliminary data.</text>
</comment>
<dbReference type="EMBL" id="CAICTM010000128">
    <property type="protein sequence ID" value="CAB9502158.1"/>
    <property type="molecule type" value="Genomic_DNA"/>
</dbReference>
<keyword evidence="4" id="KW-1185">Reference proteome</keyword>
<organism evidence="3 4">
    <name type="scientific">Seminavis robusta</name>
    <dbReference type="NCBI Taxonomy" id="568900"/>
    <lineage>
        <taxon>Eukaryota</taxon>
        <taxon>Sar</taxon>
        <taxon>Stramenopiles</taxon>
        <taxon>Ochrophyta</taxon>
        <taxon>Bacillariophyta</taxon>
        <taxon>Bacillariophyceae</taxon>
        <taxon>Bacillariophycidae</taxon>
        <taxon>Naviculales</taxon>
        <taxon>Naviculaceae</taxon>
        <taxon>Seminavis</taxon>
    </lineage>
</organism>
<gene>
    <name evidence="3" type="ORF">SEMRO_129_G061500.1</name>
</gene>
<feature type="chain" id="PRO_5040195263" evidence="2">
    <location>
        <begin position="21"/>
        <end position="827"/>
    </location>
</feature>
<dbReference type="InterPro" id="IPR036514">
    <property type="entry name" value="SGNH_hydro_sf"/>
</dbReference>
<feature type="compositionally biased region" description="Pro residues" evidence="1">
    <location>
        <begin position="387"/>
        <end position="397"/>
    </location>
</feature>
<dbReference type="OrthoDB" id="48688at2759"/>
<feature type="signal peptide" evidence="2">
    <location>
        <begin position="1"/>
        <end position="20"/>
    </location>
</feature>
<feature type="compositionally biased region" description="Low complexity" evidence="1">
    <location>
        <begin position="375"/>
        <end position="386"/>
    </location>
</feature>
<dbReference type="Proteomes" id="UP001153069">
    <property type="component" value="Unassembled WGS sequence"/>
</dbReference>
<evidence type="ECO:0000313" key="3">
    <source>
        <dbReference type="EMBL" id="CAB9502158.1"/>
    </source>
</evidence>
<feature type="compositionally biased region" description="Low complexity" evidence="1">
    <location>
        <begin position="398"/>
        <end position="431"/>
    </location>
</feature>
<dbReference type="AlphaFoldDB" id="A0A9N8DFS0"/>
<evidence type="ECO:0000256" key="2">
    <source>
        <dbReference type="SAM" id="SignalP"/>
    </source>
</evidence>
<dbReference type="Gene3D" id="3.40.50.1110">
    <property type="entry name" value="SGNH hydrolase"/>
    <property type="match status" value="1"/>
</dbReference>
<evidence type="ECO:0000256" key="1">
    <source>
        <dbReference type="SAM" id="MobiDB-lite"/>
    </source>
</evidence>
<reference evidence="3" key="1">
    <citation type="submission" date="2020-06" db="EMBL/GenBank/DDBJ databases">
        <authorList>
            <consortium name="Plant Systems Biology data submission"/>
        </authorList>
    </citation>
    <scope>NUCLEOTIDE SEQUENCE</scope>
    <source>
        <strain evidence="3">D6</strain>
    </source>
</reference>
<protein>
    <submittedName>
        <fullName evidence="3">Uncharacterized protein</fullName>
    </submittedName>
</protein>